<sequence length="629" mass="64739">MTTIIVTTTANSGTGSLRSAIVVAQSGDTIKFDSSLAQKTITLASSQLEINKNLIIDGVNAPGLKINGNNAYRVFDVTTASNVTIRNLTISNGKTTGVGENGAGAGIRTASGSTLQVVNTTFQNNYANGSGGGAIFAGFRSTTTVTNSRFNGNSTAANNETGKSQRGGGAIAIKSESALTVNNSQFNNNNGVNGGAINTLLSSLKIEKSTFTKNTSTNSGGAIFVDGASAKINDSIGGKVEINQSRFDGNKGISEGGGLFIYLYPPDRAIINNSTVINNRVSVNAQGNAVGGGLRHGNGQLTITNTTFANNIAERQGGGLWVGNSAPVTIDNSTFYGNRAESIDKKEGLGGGIALSNGSASTNITKTTIAKNYAGFMGGGLFGGGATTKLTNTLVTDNFAYNGGNTWNINHQTTTTFTNGGGNVQSLNPNPNDTKITGGVQLVNPQLGSFIDNGSYLQTPPLPGNPNVTAGAMTISSGLATSLPINAISPSDLTLLVADTNHQLVTRNDPNKELQLTDKSELWGTNLTEVQSSEILNLPDKLIGSVPTQVIVNSDAAYDNTFGLYPVDELTGEIDNLNPDDSGYPEVAVSQGLGLSSGLSGGALPAPFIIGDTTAEDFLGKNKSLEIIL</sequence>
<evidence type="ECO:0000313" key="8">
    <source>
        <dbReference type="EMBL" id="MCP2731548.1"/>
    </source>
</evidence>
<dbReference type="SMART" id="SM00710">
    <property type="entry name" value="PbH1"/>
    <property type="match status" value="9"/>
</dbReference>
<keyword evidence="6" id="KW-0472">Membrane</keyword>
<evidence type="ECO:0000256" key="1">
    <source>
        <dbReference type="ARBA" id="ARBA00004196"/>
    </source>
</evidence>
<comment type="subcellular location">
    <subcellularLocation>
        <location evidence="1">Cell envelope</location>
    </subcellularLocation>
    <subcellularLocation>
        <location evidence="2">Cell outer membrane</location>
    </subcellularLocation>
    <subcellularLocation>
        <location evidence="3">Secreted</location>
    </subcellularLocation>
</comment>
<keyword evidence="5" id="KW-0732">Signal</keyword>
<dbReference type="NCBIfam" id="TIGR01376">
    <property type="entry name" value="POMP_repeat"/>
    <property type="match status" value="1"/>
</dbReference>
<keyword evidence="7" id="KW-0998">Cell outer membrane</keyword>
<organism evidence="8 9">
    <name type="scientific">Limnofasciculus baicalensis BBK-W-15</name>
    <dbReference type="NCBI Taxonomy" id="2699891"/>
    <lineage>
        <taxon>Bacteria</taxon>
        <taxon>Bacillati</taxon>
        <taxon>Cyanobacteriota</taxon>
        <taxon>Cyanophyceae</taxon>
        <taxon>Coleofasciculales</taxon>
        <taxon>Coleofasciculaceae</taxon>
        <taxon>Limnofasciculus</taxon>
        <taxon>Limnofasciculus baicalensis</taxon>
    </lineage>
</organism>
<dbReference type="RefSeq" id="WP_254014285.1">
    <property type="nucleotide sequence ID" value="NZ_JAMZMM010000348.1"/>
</dbReference>
<evidence type="ECO:0000256" key="5">
    <source>
        <dbReference type="ARBA" id="ARBA00022729"/>
    </source>
</evidence>
<protein>
    <recommendedName>
        <fullName evidence="10">Right handed beta helix domain-containing protein</fullName>
    </recommendedName>
</protein>
<accession>A0AAE3KRD2</accession>
<evidence type="ECO:0000256" key="3">
    <source>
        <dbReference type="ARBA" id="ARBA00004613"/>
    </source>
</evidence>
<dbReference type="GO" id="GO:0005576">
    <property type="term" value="C:extracellular region"/>
    <property type="evidence" value="ECO:0007669"/>
    <property type="project" value="UniProtKB-SubCell"/>
</dbReference>
<dbReference type="EMBL" id="JAMZMM010000348">
    <property type="protein sequence ID" value="MCP2731548.1"/>
    <property type="molecule type" value="Genomic_DNA"/>
</dbReference>
<evidence type="ECO:0000256" key="4">
    <source>
        <dbReference type="ARBA" id="ARBA00022525"/>
    </source>
</evidence>
<evidence type="ECO:0008006" key="10">
    <source>
        <dbReference type="Google" id="ProtNLM"/>
    </source>
</evidence>
<reference evidence="8" key="1">
    <citation type="submission" date="2022-06" db="EMBL/GenBank/DDBJ databases">
        <title>New cyanobacteria of genus Symplocastrum in benthos of Lake Baikal.</title>
        <authorList>
            <person name="Sorokovikova E."/>
            <person name="Tikhonova I."/>
            <person name="Krasnopeev A."/>
            <person name="Evseev P."/>
            <person name="Gladkikh A."/>
            <person name="Belykh O."/>
        </authorList>
    </citation>
    <scope>NUCLEOTIDE SEQUENCE</scope>
    <source>
        <strain evidence="8">BBK-W-15</strain>
    </source>
</reference>
<dbReference type="InterPro" id="IPR003368">
    <property type="entry name" value="POMP_repeat"/>
</dbReference>
<comment type="caution">
    <text evidence="8">The sequence shown here is derived from an EMBL/GenBank/DDBJ whole genome shotgun (WGS) entry which is preliminary data.</text>
</comment>
<dbReference type="PANTHER" id="PTHR11319:SF35">
    <property type="entry name" value="OUTER MEMBRANE PROTEIN PMPC-RELATED"/>
    <property type="match status" value="1"/>
</dbReference>
<dbReference type="SUPFAM" id="SSF51126">
    <property type="entry name" value="Pectin lyase-like"/>
    <property type="match status" value="2"/>
</dbReference>
<dbReference type="InterPro" id="IPR011050">
    <property type="entry name" value="Pectin_lyase_fold/virulence"/>
</dbReference>
<dbReference type="Gene3D" id="2.160.20.10">
    <property type="entry name" value="Single-stranded right-handed beta-helix, Pectin lyase-like"/>
    <property type="match status" value="1"/>
</dbReference>
<dbReference type="PANTHER" id="PTHR11319">
    <property type="entry name" value="G PROTEIN-COUPLED RECEPTOR-RELATED"/>
    <property type="match status" value="1"/>
</dbReference>
<evidence type="ECO:0000256" key="2">
    <source>
        <dbReference type="ARBA" id="ARBA00004442"/>
    </source>
</evidence>
<name>A0AAE3KRD2_9CYAN</name>
<evidence type="ECO:0000313" key="9">
    <source>
        <dbReference type="Proteomes" id="UP001204953"/>
    </source>
</evidence>
<keyword evidence="4" id="KW-0964">Secreted</keyword>
<dbReference type="InterPro" id="IPR012334">
    <property type="entry name" value="Pectin_lyas_fold"/>
</dbReference>
<evidence type="ECO:0000256" key="6">
    <source>
        <dbReference type="ARBA" id="ARBA00023136"/>
    </source>
</evidence>
<dbReference type="InterPro" id="IPR006626">
    <property type="entry name" value="PbH1"/>
</dbReference>
<dbReference type="Proteomes" id="UP001204953">
    <property type="component" value="Unassembled WGS sequence"/>
</dbReference>
<proteinExistence type="predicted"/>
<dbReference type="GO" id="GO:0009279">
    <property type="term" value="C:cell outer membrane"/>
    <property type="evidence" value="ECO:0007669"/>
    <property type="project" value="UniProtKB-SubCell"/>
</dbReference>
<keyword evidence="9" id="KW-1185">Reference proteome</keyword>
<gene>
    <name evidence="8" type="ORF">NJ959_24275</name>
</gene>
<dbReference type="AlphaFoldDB" id="A0AAE3KRD2"/>
<evidence type="ECO:0000256" key="7">
    <source>
        <dbReference type="ARBA" id="ARBA00023237"/>
    </source>
</evidence>